<dbReference type="AlphaFoldDB" id="A0A1D3CVH5"/>
<evidence type="ECO:0000256" key="2">
    <source>
        <dbReference type="SAM" id="MobiDB-lite"/>
    </source>
</evidence>
<evidence type="ECO:0000313" key="4">
    <source>
        <dbReference type="Proteomes" id="UP000095192"/>
    </source>
</evidence>
<organism evidence="3 4">
    <name type="scientific">Cyclospora cayetanensis</name>
    <dbReference type="NCBI Taxonomy" id="88456"/>
    <lineage>
        <taxon>Eukaryota</taxon>
        <taxon>Sar</taxon>
        <taxon>Alveolata</taxon>
        <taxon>Apicomplexa</taxon>
        <taxon>Conoidasida</taxon>
        <taxon>Coccidia</taxon>
        <taxon>Eucoccidiorida</taxon>
        <taxon>Eimeriorina</taxon>
        <taxon>Eimeriidae</taxon>
        <taxon>Cyclospora</taxon>
    </lineage>
</organism>
<name>A0A1D3CVH5_9EIME</name>
<dbReference type="InParanoid" id="A0A1D3CVH5"/>
<feature type="coiled-coil region" evidence="1">
    <location>
        <begin position="55"/>
        <end position="103"/>
    </location>
</feature>
<dbReference type="EMBL" id="JROU02001794">
    <property type="protein sequence ID" value="OEH75198.1"/>
    <property type="molecule type" value="Genomic_DNA"/>
</dbReference>
<sequence length="333" mass="35589">MLGRRGYCRYRFTPPPVEEKWIRAMDPTGTSELLELLEQEEVQQRAETAALLELLHRQRGDIAILRRQQQQLQEELESVQLNLNEQRQQNQQLRRQLMTIRKLRCTEKQKVLKKLAAAESAFEQELQSIFLPSGSAEGPSGATRTFFDPPLTQQQKEGAAQKLFLRQQQQQQPMSEQLGNRATSPPSGIPGSNFRGGAVGSAVSGSPPASPLLARGLLPGSSPTTVAAPAVGRAAFLKVPAAGHHAGGGTHTTQPTAVLPPPPSSRSPLSTTRGGTPATALTTKVQPSPLLTVTPVLPTAINGKPAVGSPLLGTARGSVSRPQGLTTPALRSS</sequence>
<dbReference type="VEuPathDB" id="ToxoDB:cyc_00044"/>
<feature type="compositionally biased region" description="Polar residues" evidence="2">
    <location>
        <begin position="320"/>
        <end position="333"/>
    </location>
</feature>
<feature type="region of interest" description="Disordered" evidence="2">
    <location>
        <begin position="242"/>
        <end position="286"/>
    </location>
</feature>
<feature type="region of interest" description="Disordered" evidence="2">
    <location>
        <begin position="165"/>
        <end position="208"/>
    </location>
</feature>
<accession>A0A1D3CVH5</accession>
<gene>
    <name evidence="3" type="ORF">cyc_00044</name>
</gene>
<feature type="compositionally biased region" description="Polar residues" evidence="2">
    <location>
        <begin position="173"/>
        <end position="186"/>
    </location>
</feature>
<proteinExistence type="predicted"/>
<evidence type="ECO:0000313" key="3">
    <source>
        <dbReference type="EMBL" id="OEH75198.1"/>
    </source>
</evidence>
<keyword evidence="1" id="KW-0175">Coiled coil</keyword>
<dbReference type="Proteomes" id="UP000095192">
    <property type="component" value="Unassembled WGS sequence"/>
</dbReference>
<evidence type="ECO:0000256" key="1">
    <source>
        <dbReference type="SAM" id="Coils"/>
    </source>
</evidence>
<reference evidence="3 4" key="1">
    <citation type="journal article" date="2016" name="BMC Genomics">
        <title>Comparative genomics reveals Cyclospora cayetanensis possesses coccidia-like metabolism and invasion components but unique surface antigens.</title>
        <authorList>
            <person name="Liu S."/>
            <person name="Wang L."/>
            <person name="Zheng H."/>
            <person name="Xu Z."/>
            <person name="Roellig D.M."/>
            <person name="Li N."/>
            <person name="Frace M.A."/>
            <person name="Tang K."/>
            <person name="Arrowood M.J."/>
            <person name="Moss D.M."/>
            <person name="Zhang L."/>
            <person name="Feng Y."/>
            <person name="Xiao L."/>
        </authorList>
    </citation>
    <scope>NUCLEOTIDE SEQUENCE [LARGE SCALE GENOMIC DNA]</scope>
    <source>
        <strain evidence="3 4">CHN_HEN01</strain>
    </source>
</reference>
<keyword evidence="4" id="KW-1185">Reference proteome</keyword>
<comment type="caution">
    <text evidence="3">The sequence shown here is derived from an EMBL/GenBank/DDBJ whole genome shotgun (WGS) entry which is preliminary data.</text>
</comment>
<feature type="region of interest" description="Disordered" evidence="2">
    <location>
        <begin position="299"/>
        <end position="333"/>
    </location>
</feature>
<protein>
    <submittedName>
        <fullName evidence="3">Uncharacterized protein</fullName>
    </submittedName>
</protein>